<reference evidence="1" key="1">
    <citation type="submission" date="2014-04" db="EMBL/GenBank/DDBJ databases">
        <title>Structure and function of the apicoplast genome of the human pathogen Babesia microti.</title>
        <authorList>
            <person name="Garg A."/>
            <person name="Stein A."/>
            <person name="Zhao W."/>
            <person name="Dwivedi A."/>
            <person name="Frutos R."/>
            <person name="Cornillot E."/>
            <person name="Ben Mamoun C."/>
        </authorList>
    </citation>
    <scope>NUCLEOTIDE SEQUENCE [LARGE SCALE GENOMIC DNA]</scope>
    <source>
        <strain evidence="1">RI</strain>
    </source>
</reference>
<name>A0A068W9B2_BABMR</name>
<dbReference type="Proteomes" id="UP000002899">
    <property type="component" value="Apicoplast Pltd"/>
</dbReference>
<evidence type="ECO:0000313" key="2">
    <source>
        <dbReference type="Proteomes" id="UP000002899"/>
    </source>
</evidence>
<dbReference type="GeneID" id="32877917"/>
<keyword evidence="1" id="KW-0933">Apicoplast</keyword>
<sequence length="49" mass="5838">MNNKIFLFKNLKLIKNNCKLIKFKNKKLSLTKKKIFSKILKNLGILNIF</sequence>
<dbReference type="EMBL" id="LK028575">
    <property type="protein sequence ID" value="CDR32611.1"/>
    <property type="molecule type" value="Genomic_DNA"/>
</dbReference>
<dbReference type="RefSeq" id="YP_009363180.1">
    <property type="nucleotide sequence ID" value="NC_034636.1"/>
</dbReference>
<geneLocation type="apicoplast" evidence="1"/>
<keyword evidence="2" id="KW-1185">Reference proteome</keyword>
<accession>A0A068W9B2</accession>
<proteinExistence type="predicted"/>
<protein>
    <submittedName>
        <fullName evidence="1">Uncharacterized protein</fullName>
    </submittedName>
</protein>
<organism evidence="1 2">
    <name type="scientific">Babesia microti (strain RI)</name>
    <dbReference type="NCBI Taxonomy" id="1133968"/>
    <lineage>
        <taxon>Eukaryota</taxon>
        <taxon>Sar</taxon>
        <taxon>Alveolata</taxon>
        <taxon>Apicomplexa</taxon>
        <taxon>Aconoidasida</taxon>
        <taxon>Piroplasmida</taxon>
        <taxon>Babesiidae</taxon>
        <taxon>Babesia</taxon>
    </lineage>
</organism>
<keyword evidence="1" id="KW-0934">Plastid</keyword>
<evidence type="ECO:0000313" key="1">
    <source>
        <dbReference type="EMBL" id="CDR32611.1"/>
    </source>
</evidence>
<dbReference type="VEuPathDB" id="PiroplasmaDB:BmR1_api00520"/>
<dbReference type="KEGG" id="bmic:B661_pgp06"/>
<gene>
    <name evidence="1" type="primary">BmE</name>
</gene>
<dbReference type="AlphaFoldDB" id="A0A068W9B2"/>